<accession>A0ABQ5HJJ5</accession>
<protein>
    <submittedName>
        <fullName evidence="1">Uncharacterized protein</fullName>
    </submittedName>
</protein>
<evidence type="ECO:0000313" key="2">
    <source>
        <dbReference type="Proteomes" id="UP001151760"/>
    </source>
</evidence>
<proteinExistence type="predicted"/>
<sequence>MVSFRLLHSHLKVLSDNDLKRTRTDEGFKRAFATLFDQDVKTFTGTMFLNLDQLEKQLDKEEFQEIGSIASFRVFKTHFQKFFNSRFSLDDDDGLMTCNYFLEYTRIEVKQFHDTLIQHIESVKKLIDERALQKREYDSRVNERHIDIKAKKVDMSKALDDSLVITKSSGTEFKKQDTSTRSGNEDADNADIKTVYNKEPMAEVQLTVECNVLDTEHQHIEQPKFNNGGEVD</sequence>
<reference evidence="1" key="2">
    <citation type="submission" date="2022-01" db="EMBL/GenBank/DDBJ databases">
        <authorList>
            <person name="Yamashiro T."/>
            <person name="Shiraishi A."/>
            <person name="Satake H."/>
            <person name="Nakayama K."/>
        </authorList>
    </citation>
    <scope>NUCLEOTIDE SEQUENCE</scope>
</reference>
<comment type="caution">
    <text evidence="1">The sequence shown here is derived from an EMBL/GenBank/DDBJ whole genome shotgun (WGS) entry which is preliminary data.</text>
</comment>
<dbReference type="EMBL" id="BQNB010019637">
    <property type="protein sequence ID" value="GJT87417.1"/>
    <property type="molecule type" value="Genomic_DNA"/>
</dbReference>
<reference evidence="1" key="1">
    <citation type="journal article" date="2022" name="Int. J. Mol. Sci.">
        <title>Draft Genome of Tanacetum Coccineum: Genomic Comparison of Closely Related Tanacetum-Family Plants.</title>
        <authorList>
            <person name="Yamashiro T."/>
            <person name="Shiraishi A."/>
            <person name="Nakayama K."/>
            <person name="Satake H."/>
        </authorList>
    </citation>
    <scope>NUCLEOTIDE SEQUENCE</scope>
</reference>
<name>A0ABQ5HJJ5_9ASTR</name>
<organism evidence="1 2">
    <name type="scientific">Tanacetum coccineum</name>
    <dbReference type="NCBI Taxonomy" id="301880"/>
    <lineage>
        <taxon>Eukaryota</taxon>
        <taxon>Viridiplantae</taxon>
        <taxon>Streptophyta</taxon>
        <taxon>Embryophyta</taxon>
        <taxon>Tracheophyta</taxon>
        <taxon>Spermatophyta</taxon>
        <taxon>Magnoliopsida</taxon>
        <taxon>eudicotyledons</taxon>
        <taxon>Gunneridae</taxon>
        <taxon>Pentapetalae</taxon>
        <taxon>asterids</taxon>
        <taxon>campanulids</taxon>
        <taxon>Asterales</taxon>
        <taxon>Asteraceae</taxon>
        <taxon>Asteroideae</taxon>
        <taxon>Anthemideae</taxon>
        <taxon>Anthemidinae</taxon>
        <taxon>Tanacetum</taxon>
    </lineage>
</organism>
<keyword evidence="2" id="KW-1185">Reference proteome</keyword>
<evidence type="ECO:0000313" key="1">
    <source>
        <dbReference type="EMBL" id="GJT87417.1"/>
    </source>
</evidence>
<gene>
    <name evidence="1" type="ORF">Tco_1069134</name>
</gene>
<dbReference type="Proteomes" id="UP001151760">
    <property type="component" value="Unassembled WGS sequence"/>
</dbReference>